<dbReference type="EMBL" id="KZ084104">
    <property type="protein sequence ID" value="OSD02586.1"/>
    <property type="molecule type" value="Genomic_DNA"/>
</dbReference>
<organism evidence="1 2">
    <name type="scientific">Trametes coccinea (strain BRFM310)</name>
    <name type="common">Pycnoporus coccineus</name>
    <dbReference type="NCBI Taxonomy" id="1353009"/>
    <lineage>
        <taxon>Eukaryota</taxon>
        <taxon>Fungi</taxon>
        <taxon>Dikarya</taxon>
        <taxon>Basidiomycota</taxon>
        <taxon>Agaricomycotina</taxon>
        <taxon>Agaricomycetes</taxon>
        <taxon>Polyporales</taxon>
        <taxon>Polyporaceae</taxon>
        <taxon>Trametes</taxon>
    </lineage>
</organism>
<evidence type="ECO:0000313" key="2">
    <source>
        <dbReference type="Proteomes" id="UP000193067"/>
    </source>
</evidence>
<proteinExistence type="predicted"/>
<dbReference type="OrthoDB" id="2757315at2759"/>
<keyword evidence="2" id="KW-1185">Reference proteome</keyword>
<gene>
    <name evidence="1" type="ORF">PYCCODRAFT_322268</name>
</gene>
<accession>A0A1Y2IN93</accession>
<sequence length="268" mass="30765">MQTCVFPLELCEAIIGAVPSTIESLPVPYTQGKNWTSAYDVLIHERNTLCACSLTCRAWRTRSQTLLWKRPLLLLPDHISSFYRIVREDATYERVCLVSEMCMTCHKYMPCIAFAGDIVVHTFPNLRVLHINDMDWSPFVTDGIPRPMLRAHLPLFANLIRLECHGCVFPDERYFFEIIWACCNLVHLKGCHTYESKGMPARSSAPCCYMRLLFSYLITHSSALHSVLLLRSSKPARNFIRSTPCHGQHTLPFYGYAHCYAYASWISC</sequence>
<reference evidence="1 2" key="1">
    <citation type="journal article" date="2015" name="Biotechnol. Biofuels">
        <title>Enhanced degradation of softwood versus hardwood by the white-rot fungus Pycnoporus coccineus.</title>
        <authorList>
            <person name="Couturier M."/>
            <person name="Navarro D."/>
            <person name="Chevret D."/>
            <person name="Henrissat B."/>
            <person name="Piumi F."/>
            <person name="Ruiz-Duenas F.J."/>
            <person name="Martinez A.T."/>
            <person name="Grigoriev I.V."/>
            <person name="Riley R."/>
            <person name="Lipzen A."/>
            <person name="Berrin J.G."/>
            <person name="Master E.R."/>
            <person name="Rosso M.N."/>
        </authorList>
    </citation>
    <scope>NUCLEOTIDE SEQUENCE [LARGE SCALE GENOMIC DNA]</scope>
    <source>
        <strain evidence="1 2">BRFM310</strain>
    </source>
</reference>
<dbReference type="AlphaFoldDB" id="A0A1Y2IN93"/>
<evidence type="ECO:0000313" key="1">
    <source>
        <dbReference type="EMBL" id="OSD02586.1"/>
    </source>
</evidence>
<name>A0A1Y2IN93_TRAC3</name>
<evidence type="ECO:0008006" key="3">
    <source>
        <dbReference type="Google" id="ProtNLM"/>
    </source>
</evidence>
<dbReference type="Proteomes" id="UP000193067">
    <property type="component" value="Unassembled WGS sequence"/>
</dbReference>
<protein>
    <recommendedName>
        <fullName evidence="3">F-box domain-containing protein</fullName>
    </recommendedName>
</protein>